<dbReference type="EMBL" id="AP022587">
    <property type="protein sequence ID" value="BBY20280.1"/>
    <property type="molecule type" value="Genomic_DNA"/>
</dbReference>
<dbReference type="AlphaFoldDB" id="A0A7I7Q1J9"/>
<organism evidence="1 2">
    <name type="scientific">Mycobacterium stomatepiae</name>
    <dbReference type="NCBI Taxonomy" id="470076"/>
    <lineage>
        <taxon>Bacteria</taxon>
        <taxon>Bacillati</taxon>
        <taxon>Actinomycetota</taxon>
        <taxon>Actinomycetes</taxon>
        <taxon>Mycobacteriales</taxon>
        <taxon>Mycobacteriaceae</taxon>
        <taxon>Mycobacterium</taxon>
        <taxon>Mycobacterium simiae complex</taxon>
    </lineage>
</organism>
<gene>
    <name evidence="1" type="ORF">MSTO_04850</name>
</gene>
<dbReference type="InterPro" id="IPR027417">
    <property type="entry name" value="P-loop_NTPase"/>
</dbReference>
<dbReference type="Proteomes" id="UP000467130">
    <property type="component" value="Chromosome"/>
</dbReference>
<dbReference type="InterPro" id="IPR052732">
    <property type="entry name" value="Cell-binding_unc_protein"/>
</dbReference>
<dbReference type="InterPro" id="IPR011009">
    <property type="entry name" value="Kinase-like_dom_sf"/>
</dbReference>
<dbReference type="Pfam" id="PF13671">
    <property type="entry name" value="AAA_33"/>
    <property type="match status" value="1"/>
</dbReference>
<accession>A0A7I7Q1J9</accession>
<sequence length="515" mass="56832">MNMTIATDRPSKVPTSVASPYIDVRETHTGMVVLVGDRALKAKKPIGTHFLDFRTAEQRERACLREVELNSRLSPESYHGLAHLTDPTGGPDEPIVVMRRYRDEERLTSLIACGPDESVREVLDTIATVLAHFHARAKRSPEINAQAKVCAVDGRWHENLSELNSYAGKRFPELSFKLLARVQRLAGEFISGRGALFARRIDEGCIVDGHRDLLADDIFWADGRPAMLDCLEFDDELRYVDRIDDAAFLAMDLEFLGRKDLGDYFVQRYIAYSGDTAPSSLWDFYIAYRAVVRAKVDCLRLSQGDVDAAKDAGRHLAIAIRHLEHGSVRLALIGGNPGTGKSTIANALAEAVGAQVIATDDVRRELRESGVITGDSGILNGGLYRPRNVRRVYEVALDRARTLLGDGRSVIVDGTWRDPYIRAYAHLLATEMSSAVVELMCVASADTTTDRILARRAGNSEVTPQIAAALARQQYGWDTASALDTCQPRDDTIQRAHAAWRQAVSAPGPQTSTQF</sequence>
<dbReference type="PANTHER" id="PTHR43883">
    <property type="entry name" value="SLR0207 PROTEIN"/>
    <property type="match status" value="1"/>
</dbReference>
<dbReference type="SUPFAM" id="SSF56112">
    <property type="entry name" value="Protein kinase-like (PK-like)"/>
    <property type="match status" value="1"/>
</dbReference>
<evidence type="ECO:0000313" key="2">
    <source>
        <dbReference type="Proteomes" id="UP000467130"/>
    </source>
</evidence>
<evidence type="ECO:0008006" key="3">
    <source>
        <dbReference type="Google" id="ProtNLM"/>
    </source>
</evidence>
<name>A0A7I7Q1J9_9MYCO</name>
<keyword evidence="2" id="KW-1185">Reference proteome</keyword>
<dbReference type="Gene3D" id="3.40.50.300">
    <property type="entry name" value="P-loop containing nucleotide triphosphate hydrolases"/>
    <property type="match status" value="1"/>
</dbReference>
<protein>
    <recommendedName>
        <fullName evidence="3">Adenylate kinase</fullName>
    </recommendedName>
</protein>
<dbReference type="SUPFAM" id="SSF52540">
    <property type="entry name" value="P-loop containing nucleoside triphosphate hydrolases"/>
    <property type="match status" value="1"/>
</dbReference>
<evidence type="ECO:0000313" key="1">
    <source>
        <dbReference type="EMBL" id="BBY20280.1"/>
    </source>
</evidence>
<dbReference type="KEGG" id="msto:MSTO_04850"/>
<proteinExistence type="predicted"/>
<dbReference type="PANTHER" id="PTHR43883:SF1">
    <property type="entry name" value="GLUCONOKINASE"/>
    <property type="match status" value="1"/>
</dbReference>
<reference evidence="1 2" key="1">
    <citation type="journal article" date="2019" name="Emerg. Microbes Infect.">
        <title>Comprehensive subspecies identification of 175 nontuberculous mycobacteria species based on 7547 genomic profiles.</title>
        <authorList>
            <person name="Matsumoto Y."/>
            <person name="Kinjo T."/>
            <person name="Motooka D."/>
            <person name="Nabeya D."/>
            <person name="Jung N."/>
            <person name="Uechi K."/>
            <person name="Horii T."/>
            <person name="Iida T."/>
            <person name="Fujita J."/>
            <person name="Nakamura S."/>
        </authorList>
    </citation>
    <scope>NUCLEOTIDE SEQUENCE [LARGE SCALE GENOMIC DNA]</scope>
    <source>
        <strain evidence="1 2">JCM 17783</strain>
    </source>
</reference>